<dbReference type="PANTHER" id="PTHR43719">
    <property type="entry name" value="TWO-COMPONENT HISTIDINE KINASE"/>
    <property type="match status" value="1"/>
</dbReference>
<keyword evidence="12" id="KW-1185">Reference proteome</keyword>
<keyword evidence="4 7" id="KW-0597">Phosphoprotein</keyword>
<dbReference type="SMART" id="SM00387">
    <property type="entry name" value="HATPase_c"/>
    <property type="match status" value="1"/>
</dbReference>
<dbReference type="InterPro" id="IPR036097">
    <property type="entry name" value="HisK_dim/P_sf"/>
</dbReference>
<dbReference type="InterPro" id="IPR001789">
    <property type="entry name" value="Sig_transdc_resp-reg_receiver"/>
</dbReference>
<name>A0AAN9F6X3_CROPI</name>
<protein>
    <recommendedName>
        <fullName evidence="3">histidine kinase</fullName>
        <ecNumber evidence="3">2.7.13.3</ecNumber>
    </recommendedName>
</protein>
<dbReference type="PROSITE" id="PS50109">
    <property type="entry name" value="HIS_KIN"/>
    <property type="match status" value="1"/>
</dbReference>
<dbReference type="SMART" id="SM00448">
    <property type="entry name" value="REC"/>
    <property type="match status" value="1"/>
</dbReference>
<evidence type="ECO:0000256" key="5">
    <source>
        <dbReference type="ARBA" id="ARBA00022824"/>
    </source>
</evidence>
<keyword evidence="6" id="KW-0675">Receptor</keyword>
<evidence type="ECO:0000256" key="4">
    <source>
        <dbReference type="ARBA" id="ARBA00022553"/>
    </source>
</evidence>
<comment type="subcellular location">
    <subcellularLocation>
        <location evidence="2">Endoplasmic reticulum membrane</location>
        <topology evidence="2">Multi-pass membrane protein</topology>
    </subcellularLocation>
</comment>
<dbReference type="CDD" id="cd17546">
    <property type="entry name" value="REC_hyHK_CKI1_RcsC-like"/>
    <property type="match status" value="1"/>
</dbReference>
<evidence type="ECO:0000256" key="2">
    <source>
        <dbReference type="ARBA" id="ARBA00004477"/>
    </source>
</evidence>
<evidence type="ECO:0000256" key="1">
    <source>
        <dbReference type="ARBA" id="ARBA00000085"/>
    </source>
</evidence>
<dbReference type="SUPFAM" id="SSF55874">
    <property type="entry name" value="ATPase domain of HSP90 chaperone/DNA topoisomerase II/histidine kinase"/>
    <property type="match status" value="1"/>
</dbReference>
<comment type="catalytic activity">
    <reaction evidence="1">
        <text>ATP + protein L-histidine = ADP + protein N-phospho-L-histidine.</text>
        <dbReference type="EC" id="2.7.13.3"/>
    </reaction>
</comment>
<evidence type="ECO:0000256" key="6">
    <source>
        <dbReference type="ARBA" id="ARBA00023170"/>
    </source>
</evidence>
<keyword evidence="8" id="KW-0812">Transmembrane</keyword>
<feature type="modified residue" description="4-aspartylphosphate" evidence="7">
    <location>
        <position position="882"/>
    </location>
</feature>
<dbReference type="InterPro" id="IPR011006">
    <property type="entry name" value="CheY-like_superfamily"/>
</dbReference>
<evidence type="ECO:0000259" key="10">
    <source>
        <dbReference type="PROSITE" id="PS50110"/>
    </source>
</evidence>
<gene>
    <name evidence="11" type="ORF">RIF29_22348</name>
</gene>
<comment type="caution">
    <text evidence="11">The sequence shown here is derived from an EMBL/GenBank/DDBJ whole genome shotgun (WGS) entry which is preliminary data.</text>
</comment>
<dbReference type="EC" id="2.7.13.3" evidence="3"/>
<evidence type="ECO:0000259" key="9">
    <source>
        <dbReference type="PROSITE" id="PS50109"/>
    </source>
</evidence>
<evidence type="ECO:0000256" key="7">
    <source>
        <dbReference type="PROSITE-ProRule" id="PRU00169"/>
    </source>
</evidence>
<dbReference type="SUPFAM" id="SSF47384">
    <property type="entry name" value="Homodimeric domain of signal transducing histidine kinase"/>
    <property type="match status" value="1"/>
</dbReference>
<keyword evidence="8" id="KW-0472">Membrane</keyword>
<dbReference type="InterPro" id="IPR003661">
    <property type="entry name" value="HisK_dim/P_dom"/>
</dbReference>
<dbReference type="AlphaFoldDB" id="A0AAN9F6X3"/>
<dbReference type="PANTHER" id="PTHR43719:SF75">
    <property type="entry name" value="HISTIDINE KINASE CKI1"/>
    <property type="match status" value="1"/>
</dbReference>
<dbReference type="SUPFAM" id="SSF52172">
    <property type="entry name" value="CheY-like"/>
    <property type="match status" value="1"/>
</dbReference>
<evidence type="ECO:0000256" key="3">
    <source>
        <dbReference type="ARBA" id="ARBA00012438"/>
    </source>
</evidence>
<dbReference type="GO" id="GO:0000155">
    <property type="term" value="F:phosphorelay sensor kinase activity"/>
    <property type="evidence" value="ECO:0007669"/>
    <property type="project" value="InterPro"/>
</dbReference>
<dbReference type="InterPro" id="IPR036890">
    <property type="entry name" value="HATPase_C_sf"/>
</dbReference>
<feature type="domain" description="Response regulatory" evidence="10">
    <location>
        <begin position="824"/>
        <end position="947"/>
    </location>
</feature>
<dbReference type="Pfam" id="PF00072">
    <property type="entry name" value="Response_reg"/>
    <property type="match status" value="1"/>
</dbReference>
<dbReference type="Pfam" id="PF00512">
    <property type="entry name" value="HisKA"/>
    <property type="match status" value="1"/>
</dbReference>
<dbReference type="Proteomes" id="UP001372338">
    <property type="component" value="Unassembled WGS sequence"/>
</dbReference>
<reference evidence="11 12" key="1">
    <citation type="submission" date="2024-01" db="EMBL/GenBank/DDBJ databases">
        <title>The genomes of 5 underutilized Papilionoideae crops provide insights into root nodulation and disease resistanc.</title>
        <authorList>
            <person name="Yuan L."/>
        </authorList>
    </citation>
    <scope>NUCLEOTIDE SEQUENCE [LARGE SCALE GENOMIC DNA]</scope>
    <source>
        <strain evidence="11">ZHUSHIDOU_FW_LH</strain>
        <tissue evidence="11">Leaf</tissue>
    </source>
</reference>
<dbReference type="GO" id="GO:0005789">
    <property type="term" value="C:endoplasmic reticulum membrane"/>
    <property type="evidence" value="ECO:0007669"/>
    <property type="project" value="UniProtKB-SubCell"/>
</dbReference>
<dbReference type="Gene3D" id="1.10.287.130">
    <property type="match status" value="1"/>
</dbReference>
<feature type="transmembrane region" description="Helical" evidence="8">
    <location>
        <begin position="12"/>
        <end position="35"/>
    </location>
</feature>
<keyword evidence="5" id="KW-0256">Endoplasmic reticulum</keyword>
<evidence type="ECO:0000313" key="11">
    <source>
        <dbReference type="EMBL" id="KAK7269615.1"/>
    </source>
</evidence>
<dbReference type="PRINTS" id="PR00344">
    <property type="entry name" value="BCTRLSENSOR"/>
</dbReference>
<organism evidence="11 12">
    <name type="scientific">Crotalaria pallida</name>
    <name type="common">Smooth rattlebox</name>
    <name type="synonym">Crotalaria striata</name>
    <dbReference type="NCBI Taxonomy" id="3830"/>
    <lineage>
        <taxon>Eukaryota</taxon>
        <taxon>Viridiplantae</taxon>
        <taxon>Streptophyta</taxon>
        <taxon>Embryophyta</taxon>
        <taxon>Tracheophyta</taxon>
        <taxon>Spermatophyta</taxon>
        <taxon>Magnoliopsida</taxon>
        <taxon>eudicotyledons</taxon>
        <taxon>Gunneridae</taxon>
        <taxon>Pentapetalae</taxon>
        <taxon>rosids</taxon>
        <taxon>fabids</taxon>
        <taxon>Fabales</taxon>
        <taxon>Fabaceae</taxon>
        <taxon>Papilionoideae</taxon>
        <taxon>50 kb inversion clade</taxon>
        <taxon>genistoids sensu lato</taxon>
        <taxon>core genistoids</taxon>
        <taxon>Crotalarieae</taxon>
        <taxon>Crotalaria</taxon>
    </lineage>
</organism>
<dbReference type="PROSITE" id="PS50110">
    <property type="entry name" value="RESPONSE_REGULATORY"/>
    <property type="match status" value="1"/>
</dbReference>
<feature type="transmembrane region" description="Helical" evidence="8">
    <location>
        <begin position="163"/>
        <end position="183"/>
    </location>
</feature>
<feature type="domain" description="Histidine kinase" evidence="9">
    <location>
        <begin position="221"/>
        <end position="488"/>
    </location>
</feature>
<dbReference type="SMART" id="SM00388">
    <property type="entry name" value="HisKA"/>
    <property type="match status" value="1"/>
</dbReference>
<dbReference type="EMBL" id="JAYWIO010000004">
    <property type="protein sequence ID" value="KAK7269615.1"/>
    <property type="molecule type" value="Genomic_DNA"/>
</dbReference>
<evidence type="ECO:0000313" key="12">
    <source>
        <dbReference type="Proteomes" id="UP001372338"/>
    </source>
</evidence>
<dbReference type="InterPro" id="IPR005467">
    <property type="entry name" value="His_kinase_dom"/>
</dbReference>
<dbReference type="Gene3D" id="3.40.50.2300">
    <property type="match status" value="1"/>
</dbReference>
<dbReference type="InterPro" id="IPR004358">
    <property type="entry name" value="Sig_transdc_His_kin-like_C"/>
</dbReference>
<proteinExistence type="predicted"/>
<keyword evidence="8" id="KW-1133">Transmembrane helix</keyword>
<dbReference type="Gene3D" id="3.30.565.10">
    <property type="entry name" value="Histidine kinase-like ATPase, C-terminal domain"/>
    <property type="match status" value="1"/>
</dbReference>
<accession>A0AAN9F6X3</accession>
<dbReference type="InterPro" id="IPR003594">
    <property type="entry name" value="HATPase_dom"/>
</dbReference>
<sequence>MNLLLSMVLRPSSFVILQTYAALAVLFSLTLYWYLMVIHMEKHVNLSKENFVNSIIGPQGISLYLATKDGKVLREGIQHTSLVVSNDTVSFQSLNANGDVLSNDGNVSCKDEAFASSLSIRDSEYLIHCYPIDIMGRESVYVLAVLQNGLVSLDLNHYKKKSLTLMIVMMAMILIAMISFLFLNVRGSRREMQLCASLIKQMEATQQAERKNMNKSLAFASASHDVRASLAGLTGLIEMSYELVAPSSELKTNLKQMDGCTRDLLGLLNSILDTSKIEAGKMQLEEEEFDLSHLLEDVVDLYHPVAMKKGVDIVLDPCNGSVMRYSRLKGDRGKLKQVLCNLLSNAVKFTDEGHIAVRAWAQKPNLQNSIIASNRYSFTKHLSFLFYKKNKTHDDIEAAMTSIQQDPYSVDCTFEVDDTGKGIPKEKYKSVFENYVQVRETALGKGGTGLGLGIVQSLVRLMHGDIAIVEKDIGEKGTCFRFNVLLTECEIVTSSSTREGLEHGSGDRNNAQGLAIGSTSFGSSIYNSLSPKLHMCSLSPRPQASRVVLLIGDNERRRTSQQFMESLGIKVNVVKQWKHLFDTLNKIKQKGCNHISNPSSSGSSDLSSGSISHTSFARTKSVPLSAMDGTEYMPSVFKKTDIAAGTASFFILLIIDANAGPFSELCRIVSIFRKGLNNPCKIVWLNKPLLNGNNFKTIDKDMLDPNDIVISKPFHGSRLLQVIKLLPECGGAWQSSSNRYKRESAIDHRDGWKNLSQSPLMDRSQVEQSNDESSFQYVEQIMKGTQDSFGGQWSKERKQIVHHQEETQECGDSSSNKKPLSGKKFLVVEDNALLRKLALATLISLGATIEQCENGEQAVQLVGEGLNSSDIPNPPYDYILMDCEMPVMDGFEATRQIREMERPYGVRIPIIALTAHTDNVATEDGMDFHLVKPIRREHVLEAIRYVHARE</sequence>
<evidence type="ECO:0000256" key="8">
    <source>
        <dbReference type="SAM" id="Phobius"/>
    </source>
</evidence>
<dbReference type="InterPro" id="IPR050956">
    <property type="entry name" value="2C_system_His_kinase"/>
</dbReference>
<dbReference type="Pfam" id="PF02518">
    <property type="entry name" value="HATPase_c"/>
    <property type="match status" value="1"/>
</dbReference>